<keyword evidence="13" id="KW-1185">Reference proteome</keyword>
<organism evidence="12 13">
    <name type="scientific">Rheinheimera lutimaris</name>
    <dbReference type="NCBI Taxonomy" id="2740584"/>
    <lineage>
        <taxon>Bacteria</taxon>
        <taxon>Pseudomonadati</taxon>
        <taxon>Pseudomonadota</taxon>
        <taxon>Gammaproteobacteria</taxon>
        <taxon>Chromatiales</taxon>
        <taxon>Chromatiaceae</taxon>
        <taxon>Rheinheimera</taxon>
    </lineage>
</organism>
<keyword evidence="4" id="KW-1003">Cell membrane</keyword>
<keyword evidence="9 10" id="KW-0472">Membrane</keyword>
<feature type="domain" description="Type II secretion system protein GspC N-terminal" evidence="11">
    <location>
        <begin position="29"/>
        <end position="168"/>
    </location>
</feature>
<dbReference type="GO" id="GO:0005886">
    <property type="term" value="C:plasma membrane"/>
    <property type="evidence" value="ECO:0007669"/>
    <property type="project" value="UniProtKB-SubCell"/>
</dbReference>
<dbReference type="GO" id="GO:0015628">
    <property type="term" value="P:protein secretion by the type II secretion system"/>
    <property type="evidence" value="ECO:0007669"/>
    <property type="project" value="InterPro"/>
</dbReference>
<dbReference type="PROSITE" id="PS01141">
    <property type="entry name" value="T2SP_C"/>
    <property type="match status" value="1"/>
</dbReference>
<name>A0A7Y5ATB7_9GAMM</name>
<evidence type="ECO:0000256" key="8">
    <source>
        <dbReference type="ARBA" id="ARBA00022989"/>
    </source>
</evidence>
<keyword evidence="6 10" id="KW-0812">Transmembrane</keyword>
<dbReference type="EMBL" id="JABSOD010000023">
    <property type="protein sequence ID" value="NRQ44187.1"/>
    <property type="molecule type" value="Genomic_DNA"/>
</dbReference>
<keyword evidence="3" id="KW-0813">Transport</keyword>
<dbReference type="Gene3D" id="2.30.42.10">
    <property type="match status" value="1"/>
</dbReference>
<evidence type="ECO:0000259" key="11">
    <source>
        <dbReference type="Pfam" id="PF11356"/>
    </source>
</evidence>
<evidence type="ECO:0000256" key="9">
    <source>
        <dbReference type="ARBA" id="ARBA00023136"/>
    </source>
</evidence>
<dbReference type="RefSeq" id="WP_173502419.1">
    <property type="nucleotide sequence ID" value="NZ_JABSOD010000023.1"/>
</dbReference>
<sequence>MKPLADTQQLVKRLQQIPLNRVQPVLNLILVLLLAWLFARLSWQLIPAPTAAPLPPAGVDSTTVTKRGGVNLTSLLNFSLFGKAAVQTTAEPVAVVAEAPKTQLNVKLTGLVAMTTAPGQGSAIIESRGAEATYAVDDTIAGTNAVLKQVLIDRVLLQQAGRYETLMLDGIEYTKIAQANAGLGRADEQGAEETMDMAPEPEPMEMAPMQANEALELRREELIAEPMKFFDYIRITPHRPNGQLAGYRLMPGKDPALFTQLGLQANDLAIEINGIPLNDMQQAMSVINELREAKEAAIKIERDGEIRDILVNLSQ</sequence>
<dbReference type="InterPro" id="IPR036034">
    <property type="entry name" value="PDZ_sf"/>
</dbReference>
<comment type="caution">
    <text evidence="12">The sequence shown here is derived from an EMBL/GenBank/DDBJ whole genome shotgun (WGS) entry which is preliminary data.</text>
</comment>
<comment type="similarity">
    <text evidence="2">Belongs to the GSP C family.</text>
</comment>
<keyword evidence="8 10" id="KW-1133">Transmembrane helix</keyword>
<evidence type="ECO:0000256" key="6">
    <source>
        <dbReference type="ARBA" id="ARBA00022692"/>
    </source>
</evidence>
<dbReference type="NCBIfam" id="TIGR01713">
    <property type="entry name" value="typeII_sec_gspC"/>
    <property type="match status" value="1"/>
</dbReference>
<dbReference type="GO" id="GO:0015627">
    <property type="term" value="C:type II protein secretion system complex"/>
    <property type="evidence" value="ECO:0007669"/>
    <property type="project" value="InterPro"/>
</dbReference>
<reference evidence="12 13" key="1">
    <citation type="submission" date="2020-06" db="EMBL/GenBank/DDBJ databases">
        <title>Rheinheimera sp. nov., a marine bacterium isolated from coastal.</title>
        <authorList>
            <person name="Yu Q."/>
            <person name="Qi Y."/>
            <person name="Pu J."/>
        </authorList>
    </citation>
    <scope>NUCLEOTIDE SEQUENCE [LARGE SCALE GENOMIC DNA]</scope>
    <source>
        <strain evidence="12 13">YQF-2</strain>
    </source>
</reference>
<evidence type="ECO:0000313" key="13">
    <source>
        <dbReference type="Proteomes" id="UP000523161"/>
    </source>
</evidence>
<comment type="subcellular location">
    <subcellularLocation>
        <location evidence="1">Cell inner membrane</location>
    </subcellularLocation>
</comment>
<dbReference type="AlphaFoldDB" id="A0A7Y5ATB7"/>
<protein>
    <submittedName>
        <fullName evidence="12">Type II secretion system protein GspC</fullName>
    </submittedName>
</protein>
<dbReference type="InterPro" id="IPR001639">
    <property type="entry name" value="T2SS_protein-GspC"/>
</dbReference>
<evidence type="ECO:0000256" key="4">
    <source>
        <dbReference type="ARBA" id="ARBA00022475"/>
    </source>
</evidence>
<dbReference type="InterPro" id="IPR024961">
    <property type="entry name" value="T2SS_GspC_N"/>
</dbReference>
<keyword evidence="5" id="KW-0997">Cell inner membrane</keyword>
<accession>A0A7Y5ATB7</accession>
<dbReference type="Gene3D" id="2.30.30.830">
    <property type="match status" value="1"/>
</dbReference>
<dbReference type="Proteomes" id="UP000523161">
    <property type="component" value="Unassembled WGS sequence"/>
</dbReference>
<evidence type="ECO:0000256" key="5">
    <source>
        <dbReference type="ARBA" id="ARBA00022519"/>
    </source>
</evidence>
<gene>
    <name evidence="12" type="primary">gspC</name>
    <name evidence="12" type="ORF">HRH59_16715</name>
</gene>
<dbReference type="Pfam" id="PF11356">
    <property type="entry name" value="T2SSC"/>
    <property type="match status" value="1"/>
</dbReference>
<keyword evidence="7" id="KW-0653">Protein transport</keyword>
<evidence type="ECO:0000256" key="2">
    <source>
        <dbReference type="ARBA" id="ARBA00007986"/>
    </source>
</evidence>
<feature type="transmembrane region" description="Helical" evidence="10">
    <location>
        <begin position="21"/>
        <end position="39"/>
    </location>
</feature>
<evidence type="ECO:0000256" key="10">
    <source>
        <dbReference type="SAM" id="Phobius"/>
    </source>
</evidence>
<dbReference type="SUPFAM" id="SSF50156">
    <property type="entry name" value="PDZ domain-like"/>
    <property type="match status" value="1"/>
</dbReference>
<proteinExistence type="inferred from homology"/>
<evidence type="ECO:0000313" key="12">
    <source>
        <dbReference type="EMBL" id="NRQ44187.1"/>
    </source>
</evidence>
<evidence type="ECO:0000256" key="1">
    <source>
        <dbReference type="ARBA" id="ARBA00004533"/>
    </source>
</evidence>
<evidence type="ECO:0000256" key="7">
    <source>
        <dbReference type="ARBA" id="ARBA00022927"/>
    </source>
</evidence>
<evidence type="ECO:0000256" key="3">
    <source>
        <dbReference type="ARBA" id="ARBA00022448"/>
    </source>
</evidence>